<dbReference type="PROSITE" id="PS00108">
    <property type="entry name" value="PROTEIN_KINASE_ST"/>
    <property type="match status" value="1"/>
</dbReference>
<feature type="transmembrane region" description="Helical" evidence="9">
    <location>
        <begin position="433"/>
        <end position="454"/>
    </location>
</feature>
<organism evidence="11 12">
    <name type="scientific">Limnoglobus roseus</name>
    <dbReference type="NCBI Taxonomy" id="2598579"/>
    <lineage>
        <taxon>Bacteria</taxon>
        <taxon>Pseudomonadati</taxon>
        <taxon>Planctomycetota</taxon>
        <taxon>Planctomycetia</taxon>
        <taxon>Gemmatales</taxon>
        <taxon>Gemmataceae</taxon>
        <taxon>Limnoglobus</taxon>
    </lineage>
</organism>
<dbReference type="EC" id="2.7.11.1" evidence="1"/>
<keyword evidence="2 11" id="KW-0723">Serine/threonine-protein kinase</keyword>
<dbReference type="CDD" id="cd14014">
    <property type="entry name" value="STKc_PknB_like"/>
    <property type="match status" value="1"/>
</dbReference>
<dbReference type="PROSITE" id="PS50011">
    <property type="entry name" value="PROTEIN_KINASE_DOM"/>
    <property type="match status" value="1"/>
</dbReference>
<dbReference type="GO" id="GO:0004674">
    <property type="term" value="F:protein serine/threonine kinase activity"/>
    <property type="evidence" value="ECO:0007669"/>
    <property type="project" value="UniProtKB-KW"/>
</dbReference>
<gene>
    <name evidence="11" type="ORF">PX52LOC_06686</name>
</gene>
<feature type="transmembrane region" description="Helical" evidence="9">
    <location>
        <begin position="394"/>
        <end position="413"/>
    </location>
</feature>
<keyword evidence="9" id="KW-0472">Membrane</keyword>
<evidence type="ECO:0000256" key="8">
    <source>
        <dbReference type="SAM" id="MobiDB-lite"/>
    </source>
</evidence>
<dbReference type="InterPro" id="IPR000719">
    <property type="entry name" value="Prot_kinase_dom"/>
</dbReference>
<dbReference type="InterPro" id="IPR017441">
    <property type="entry name" value="Protein_kinase_ATP_BS"/>
</dbReference>
<dbReference type="GO" id="GO:0005524">
    <property type="term" value="F:ATP binding"/>
    <property type="evidence" value="ECO:0007669"/>
    <property type="project" value="UniProtKB-UniRule"/>
</dbReference>
<evidence type="ECO:0000256" key="5">
    <source>
        <dbReference type="ARBA" id="ARBA00022777"/>
    </source>
</evidence>
<proteinExistence type="predicted"/>
<dbReference type="EMBL" id="CP042425">
    <property type="protein sequence ID" value="QEL19610.1"/>
    <property type="molecule type" value="Genomic_DNA"/>
</dbReference>
<keyword evidence="4 7" id="KW-0547">Nucleotide-binding</keyword>
<evidence type="ECO:0000256" key="2">
    <source>
        <dbReference type="ARBA" id="ARBA00022527"/>
    </source>
</evidence>
<dbReference type="InterPro" id="IPR011009">
    <property type="entry name" value="Kinase-like_dom_sf"/>
</dbReference>
<feature type="transmembrane region" description="Helical" evidence="9">
    <location>
        <begin position="492"/>
        <end position="518"/>
    </location>
</feature>
<dbReference type="AlphaFoldDB" id="A0A5C1AKZ5"/>
<keyword evidence="9" id="KW-1133">Transmembrane helix</keyword>
<sequence length="541" mass="58799">MSDTTRVYDLLADWDELRQQGKTATAEQLCPDDPVLQDELRVRIRRQQQIRGFIDVPEPTAAGMPAVPAVDGYDVLGVVGNGGMGIVYRANHRRLGRVVALKMILAGDTADRQQLARFQDEARAVAALQHPNIVQVYEAGEAAGRPFLVLEFVSGGSLADHLGGTPIDPRRAAELSRTLAQAVQHAHDRGIVHRDLKPGNVLLDPDGTPKVTDFGLAKRLGDDSARTRTGTAIGSPSYMPPEQAAGDRTVGPAADVYSLGAILYELLTGRPPFRGQTVLETIRLVSEHPPAPPSALQPGVPKDLEVVCLKCLEKQPDDRYPSAAALAADLDRYLAGEPIHARPPSVLGQMARNLKRGNFHPNFSRYSAWLLALAPFPLIIHTSAYFAWRHEADFPVWMTGVSLAVIIALQVALHVMARPTFLLVPPAQRRHFVIVWSSECVGAVVAWIVVRAVVPADRLDLMYLVYPLWAGHLGHTYLAFASEAGGLYVQGSLFYVLALLLVAVLPWTPLILGGMMFVNMSASGLMLRRGMGVGATRPPEQ</sequence>
<dbReference type="RefSeq" id="WP_218575199.1">
    <property type="nucleotide sequence ID" value="NZ_CP042425.1"/>
</dbReference>
<protein>
    <recommendedName>
        <fullName evidence="1">non-specific serine/threonine protein kinase</fullName>
        <ecNumber evidence="1">2.7.11.1</ecNumber>
    </recommendedName>
</protein>
<evidence type="ECO:0000313" key="11">
    <source>
        <dbReference type="EMBL" id="QEL19610.1"/>
    </source>
</evidence>
<evidence type="ECO:0000259" key="10">
    <source>
        <dbReference type="PROSITE" id="PS50011"/>
    </source>
</evidence>
<keyword evidence="6 7" id="KW-0067">ATP-binding</keyword>
<dbReference type="Gene3D" id="1.10.510.10">
    <property type="entry name" value="Transferase(Phosphotransferase) domain 1"/>
    <property type="match status" value="1"/>
</dbReference>
<dbReference type="Pfam" id="PF00069">
    <property type="entry name" value="Pkinase"/>
    <property type="match status" value="1"/>
</dbReference>
<dbReference type="FunFam" id="1.10.510.10:FF:000021">
    <property type="entry name" value="Serine/threonine protein kinase"/>
    <property type="match status" value="1"/>
</dbReference>
<dbReference type="PROSITE" id="PS00107">
    <property type="entry name" value="PROTEIN_KINASE_ATP"/>
    <property type="match status" value="1"/>
</dbReference>
<dbReference type="SMART" id="SM00220">
    <property type="entry name" value="S_TKc"/>
    <property type="match status" value="1"/>
</dbReference>
<evidence type="ECO:0000256" key="4">
    <source>
        <dbReference type="ARBA" id="ARBA00022741"/>
    </source>
</evidence>
<evidence type="ECO:0000313" key="12">
    <source>
        <dbReference type="Proteomes" id="UP000324974"/>
    </source>
</evidence>
<feature type="domain" description="Protein kinase" evidence="10">
    <location>
        <begin position="73"/>
        <end position="334"/>
    </location>
</feature>
<keyword evidence="3" id="KW-0808">Transferase</keyword>
<dbReference type="Gene3D" id="3.30.200.20">
    <property type="entry name" value="Phosphorylase Kinase, domain 1"/>
    <property type="match status" value="1"/>
</dbReference>
<name>A0A5C1AKZ5_9BACT</name>
<feature type="region of interest" description="Disordered" evidence="8">
    <location>
        <begin position="226"/>
        <end position="249"/>
    </location>
</feature>
<reference evidence="12" key="1">
    <citation type="submission" date="2019-08" db="EMBL/GenBank/DDBJ databases">
        <title>Limnoglobus roseus gen. nov., sp. nov., a novel freshwater planctomycete with a giant genome from the family Gemmataceae.</title>
        <authorList>
            <person name="Kulichevskaya I.S."/>
            <person name="Naumoff D.G."/>
            <person name="Miroshnikov K."/>
            <person name="Ivanova A."/>
            <person name="Philippov D.A."/>
            <person name="Hakobyan A."/>
            <person name="Rijpstra I.C."/>
            <person name="Sinninghe Damste J.S."/>
            <person name="Liesack W."/>
            <person name="Dedysh S.N."/>
        </authorList>
    </citation>
    <scope>NUCLEOTIDE SEQUENCE [LARGE SCALE GENOMIC DNA]</scope>
    <source>
        <strain evidence="12">PX52</strain>
    </source>
</reference>
<feature type="binding site" evidence="7">
    <location>
        <position position="102"/>
    </location>
    <ligand>
        <name>ATP</name>
        <dbReference type="ChEBI" id="CHEBI:30616"/>
    </ligand>
</feature>
<evidence type="ECO:0000256" key="7">
    <source>
        <dbReference type="PROSITE-ProRule" id="PRU10141"/>
    </source>
</evidence>
<evidence type="ECO:0000256" key="9">
    <source>
        <dbReference type="SAM" id="Phobius"/>
    </source>
</evidence>
<evidence type="ECO:0000256" key="6">
    <source>
        <dbReference type="ARBA" id="ARBA00022840"/>
    </source>
</evidence>
<dbReference type="InterPro" id="IPR008271">
    <property type="entry name" value="Ser/Thr_kinase_AS"/>
</dbReference>
<keyword evidence="9" id="KW-0812">Transmembrane</keyword>
<dbReference type="Proteomes" id="UP000324974">
    <property type="component" value="Chromosome"/>
</dbReference>
<dbReference type="KEGG" id="lrs:PX52LOC_06686"/>
<keyword evidence="12" id="KW-1185">Reference proteome</keyword>
<accession>A0A5C1AKZ5</accession>
<dbReference type="PANTHER" id="PTHR43289">
    <property type="entry name" value="MITOGEN-ACTIVATED PROTEIN KINASE KINASE KINASE 20-RELATED"/>
    <property type="match status" value="1"/>
</dbReference>
<evidence type="ECO:0000256" key="1">
    <source>
        <dbReference type="ARBA" id="ARBA00012513"/>
    </source>
</evidence>
<feature type="transmembrane region" description="Helical" evidence="9">
    <location>
        <begin position="366"/>
        <end position="387"/>
    </location>
</feature>
<keyword evidence="5 11" id="KW-0418">Kinase</keyword>
<feature type="transmembrane region" description="Helical" evidence="9">
    <location>
        <begin position="461"/>
        <end position="480"/>
    </location>
</feature>
<dbReference type="PANTHER" id="PTHR43289:SF6">
    <property type="entry name" value="SERINE_THREONINE-PROTEIN KINASE NEKL-3"/>
    <property type="match status" value="1"/>
</dbReference>
<dbReference type="SUPFAM" id="SSF56112">
    <property type="entry name" value="Protein kinase-like (PK-like)"/>
    <property type="match status" value="1"/>
</dbReference>
<evidence type="ECO:0000256" key="3">
    <source>
        <dbReference type="ARBA" id="ARBA00022679"/>
    </source>
</evidence>